<dbReference type="EMBL" id="JACEQY010000014">
    <property type="protein sequence ID" value="MBA4862733.1"/>
    <property type="molecule type" value="Genomic_DNA"/>
</dbReference>
<feature type="region of interest" description="Disordered" evidence="1">
    <location>
        <begin position="1"/>
        <end position="80"/>
    </location>
</feature>
<dbReference type="Proteomes" id="UP000586976">
    <property type="component" value="Unassembled WGS sequence"/>
</dbReference>
<proteinExistence type="predicted"/>
<reference evidence="2 3" key="1">
    <citation type="submission" date="2020-07" db="EMBL/GenBank/DDBJ databases">
        <title>Streptomyces isolated from Indian soil.</title>
        <authorList>
            <person name="Mandal S."/>
            <person name="Maiti P.K."/>
        </authorList>
    </citation>
    <scope>NUCLEOTIDE SEQUENCE [LARGE SCALE GENOMIC DNA]</scope>
    <source>
        <strain evidence="2 3">PSKA54</strain>
    </source>
</reference>
<organism evidence="2 3">
    <name type="scientific">Streptomyces himalayensis subsp. aureolus</name>
    <dbReference type="NCBI Taxonomy" id="2758039"/>
    <lineage>
        <taxon>Bacteria</taxon>
        <taxon>Bacillati</taxon>
        <taxon>Actinomycetota</taxon>
        <taxon>Actinomycetes</taxon>
        <taxon>Kitasatosporales</taxon>
        <taxon>Streptomycetaceae</taxon>
        <taxon>Streptomyces</taxon>
        <taxon>Streptomyces himalayensis</taxon>
    </lineage>
</organism>
<feature type="compositionally biased region" description="Pro residues" evidence="1">
    <location>
        <begin position="49"/>
        <end position="76"/>
    </location>
</feature>
<evidence type="ECO:0000313" key="2">
    <source>
        <dbReference type="EMBL" id="MBA4862733.1"/>
    </source>
</evidence>
<accession>A0A7W2D116</accession>
<name>A0A7W2D116_9ACTN</name>
<keyword evidence="3" id="KW-1185">Reference proteome</keyword>
<evidence type="ECO:0000313" key="3">
    <source>
        <dbReference type="Proteomes" id="UP000586976"/>
    </source>
</evidence>
<gene>
    <name evidence="2" type="ORF">H1V43_15285</name>
</gene>
<evidence type="ECO:0000256" key="1">
    <source>
        <dbReference type="SAM" id="MobiDB-lite"/>
    </source>
</evidence>
<dbReference type="AlphaFoldDB" id="A0A7W2D116"/>
<comment type="caution">
    <text evidence="2">The sequence shown here is derived from an EMBL/GenBank/DDBJ whole genome shotgun (WGS) entry which is preliminary data.</text>
</comment>
<sequence length="167" mass="17279">MTGMEQRHGGGQAAPGGFGPPPPPFEPAAPASAPQPAAPPAPFQSAVPASPPPAAPVPPTPVPPPYPSAPVAPPDGPEFLAADADNGVAVGPEGVHFSQGVYAADFPWPHLQTVQFQSYGAYLCVAAVLLDGRVFECRVKARRMSALQTWCTELGGVLQHYLSARQR</sequence>
<protein>
    <submittedName>
        <fullName evidence="2">Uncharacterized protein</fullName>
    </submittedName>
</protein>
<feature type="compositionally biased region" description="Pro residues" evidence="1">
    <location>
        <begin position="18"/>
        <end position="27"/>
    </location>
</feature>